<evidence type="ECO:0000259" key="7">
    <source>
        <dbReference type="PROSITE" id="PS51307"/>
    </source>
</evidence>
<protein>
    <submittedName>
        <fullName evidence="9">Protein Shroom-like isoform X1</fullName>
    </submittedName>
</protein>
<evidence type="ECO:0000256" key="4">
    <source>
        <dbReference type="ARBA" id="ARBA00023212"/>
    </source>
</evidence>
<dbReference type="InterPro" id="IPR027685">
    <property type="entry name" value="Shroom_fam"/>
</dbReference>
<dbReference type="GeneID" id="108557879"/>
<feature type="compositionally biased region" description="Low complexity" evidence="6">
    <location>
        <begin position="209"/>
        <end position="228"/>
    </location>
</feature>
<name>A0ABM1M670_NICVS</name>
<feature type="compositionally biased region" description="Low complexity" evidence="6">
    <location>
        <begin position="279"/>
        <end position="323"/>
    </location>
</feature>
<evidence type="ECO:0000256" key="5">
    <source>
        <dbReference type="SAM" id="Coils"/>
    </source>
</evidence>
<gene>
    <name evidence="9" type="primary">LOC108557879</name>
</gene>
<feature type="compositionally biased region" description="Pro residues" evidence="6">
    <location>
        <begin position="268"/>
        <end position="278"/>
    </location>
</feature>
<evidence type="ECO:0000256" key="3">
    <source>
        <dbReference type="ARBA" id="ARBA00022490"/>
    </source>
</evidence>
<dbReference type="Proteomes" id="UP000695000">
    <property type="component" value="Unplaced"/>
</dbReference>
<dbReference type="PROSITE" id="PS51307">
    <property type="entry name" value="ASD2"/>
    <property type="match status" value="1"/>
</dbReference>
<feature type="domain" description="ASD2" evidence="7">
    <location>
        <begin position="391"/>
        <end position="691"/>
    </location>
</feature>
<dbReference type="PRINTS" id="PR01217">
    <property type="entry name" value="PRICHEXTENSN"/>
</dbReference>
<reference evidence="9" key="1">
    <citation type="submission" date="2025-08" db="UniProtKB">
        <authorList>
            <consortium name="RefSeq"/>
        </authorList>
    </citation>
    <scope>IDENTIFICATION</scope>
    <source>
        <tissue evidence="9">Whole Larva</tissue>
    </source>
</reference>
<comment type="subcellular location">
    <subcellularLocation>
        <location evidence="1">Cytoplasm</location>
        <location evidence="1">Cytoskeleton</location>
    </subcellularLocation>
</comment>
<dbReference type="Gene3D" id="6.10.250.3120">
    <property type="match status" value="1"/>
</dbReference>
<dbReference type="PANTHER" id="PTHR15012:SF32">
    <property type="entry name" value="PROTEIN SHROOM"/>
    <property type="match status" value="1"/>
</dbReference>
<keyword evidence="4" id="KW-0206">Cytoskeleton</keyword>
<evidence type="ECO:0000313" key="9">
    <source>
        <dbReference type="RefSeq" id="XP_017770070.1"/>
    </source>
</evidence>
<keyword evidence="8" id="KW-1185">Reference proteome</keyword>
<dbReference type="Pfam" id="PF08687">
    <property type="entry name" value="ASD2"/>
    <property type="match status" value="1"/>
</dbReference>
<accession>A0ABM1M670</accession>
<keyword evidence="5" id="KW-0175">Coiled coil</keyword>
<feature type="compositionally biased region" description="Basic and acidic residues" evidence="6">
    <location>
        <begin position="150"/>
        <end position="159"/>
    </location>
</feature>
<feature type="region of interest" description="Disordered" evidence="6">
    <location>
        <begin position="358"/>
        <end position="377"/>
    </location>
</feature>
<dbReference type="InterPro" id="IPR014799">
    <property type="entry name" value="ASD2_dom"/>
</dbReference>
<sequence length="695" mass="78322">MTLAIRRENRSMRLQLFCCWSQSKASYLASRRDRERIVPDSDTGSYKRTISPNGHVITSESYAETRINSSRETVWPLNRTHPKETTILKNNNNANILRRASMNDKSLKIDEKEQDLKKPQLALPDVLPVNAKLINPRYHSRPSHLSLAPIDHHGEDFKKSPHSPPKSPFTPLRHTNLSSPPISEIHCETPKIHKRISPDMKTPSPKLQTPSPKLKTPSPKLKTPSPKLQTPSPKLQSPEEPKSFTPELRLSDTYKLLQQQLPEQIEVPRPPETKPPQIKPSLSPTSKTSRRTSPLSTASSTPLKTSPLSSPSLSPVSPVRSPVESPPASPKHQQHPKVIEGLQLMQRTEVVLRVNACTTDASSQTEKEEMPPTPLPTRKKLQEEIDCEKLSEDFVSQLPTADRLKDILVQGPDHKKPTDYVTGLFRLEVTSRPRNANSPFSRSRANTPSSSPPPTSNILSTIKSESTSAVPTIEPVSPLSATSPYFTTSEPKARFLTRYSQDMNHLNVVKDTKDLSQKKEELVSRLDRKLEVLRGEQLVVSEECRINDELGENVENHVGKQARPHETAKFRLHVEEVGKITSLLLGLSGRLARAENALMTMPEDHPERRILESKRDKLLEQLEEAKKLKESIDKRSLSVSNILYKYLNSEEYADYDHFINMKAKLIMDSKEIADKIKLGEEQLVALKETLIIAES</sequence>
<feature type="region of interest" description="Disordered" evidence="6">
    <location>
        <begin position="432"/>
        <end position="466"/>
    </location>
</feature>
<evidence type="ECO:0000256" key="6">
    <source>
        <dbReference type="SAM" id="MobiDB-lite"/>
    </source>
</evidence>
<dbReference type="RefSeq" id="XP_017770070.1">
    <property type="nucleotide sequence ID" value="XM_017914581.1"/>
</dbReference>
<feature type="region of interest" description="Disordered" evidence="6">
    <location>
        <begin position="144"/>
        <end position="335"/>
    </location>
</feature>
<dbReference type="PANTHER" id="PTHR15012">
    <property type="entry name" value="APICAL PROTEIN/SHROOM-RELATED"/>
    <property type="match status" value="1"/>
</dbReference>
<organism evidence="8 9">
    <name type="scientific">Nicrophorus vespilloides</name>
    <name type="common">Boreal carrion beetle</name>
    <dbReference type="NCBI Taxonomy" id="110193"/>
    <lineage>
        <taxon>Eukaryota</taxon>
        <taxon>Metazoa</taxon>
        <taxon>Ecdysozoa</taxon>
        <taxon>Arthropoda</taxon>
        <taxon>Hexapoda</taxon>
        <taxon>Insecta</taxon>
        <taxon>Pterygota</taxon>
        <taxon>Neoptera</taxon>
        <taxon>Endopterygota</taxon>
        <taxon>Coleoptera</taxon>
        <taxon>Polyphaga</taxon>
        <taxon>Staphyliniformia</taxon>
        <taxon>Silphidae</taxon>
        <taxon>Nicrophorinae</taxon>
        <taxon>Nicrophorus</taxon>
    </lineage>
</organism>
<evidence type="ECO:0000256" key="1">
    <source>
        <dbReference type="ARBA" id="ARBA00004245"/>
    </source>
</evidence>
<keyword evidence="3" id="KW-0963">Cytoplasm</keyword>
<proteinExistence type="inferred from homology"/>
<feature type="coiled-coil region" evidence="5">
    <location>
        <begin position="608"/>
        <end position="635"/>
    </location>
</feature>
<comment type="similarity">
    <text evidence="2">Belongs to the shroom family.</text>
</comment>
<evidence type="ECO:0000313" key="8">
    <source>
        <dbReference type="Proteomes" id="UP000695000"/>
    </source>
</evidence>
<evidence type="ECO:0000256" key="2">
    <source>
        <dbReference type="ARBA" id="ARBA00006469"/>
    </source>
</evidence>